<keyword evidence="3" id="KW-1185">Reference proteome</keyword>
<evidence type="ECO:0000313" key="2">
    <source>
        <dbReference type="EMBL" id="AHC54736.1"/>
    </source>
</evidence>
<dbReference type="EMBL" id="KF483846">
    <property type="protein sequence ID" value="AHC54736.1"/>
    <property type="molecule type" value="Genomic_DNA"/>
</dbReference>
<name>V9SEK4_9VIRU</name>
<accession>V9SEK4</accession>
<sequence>MDIQKENKELAQKILTLFAERFSLDEEWLKITERTRFFSSGAKKAGAWEVNFGKTSLFWWYAMENPQFFADAEDPTERFYFDDGMNRLFTPQRFLENVVGKYLRKPLFGFDVVLEMTKRIREKATALERQLREAQEEILELKYRPGGLGYEEAKQDFEELSV</sequence>
<evidence type="ECO:0000313" key="3">
    <source>
        <dbReference type="Proteomes" id="UP000232615"/>
    </source>
</evidence>
<dbReference type="Proteomes" id="UP000232615">
    <property type="component" value="Segment"/>
</dbReference>
<feature type="coiled-coil region" evidence="1">
    <location>
        <begin position="117"/>
        <end position="144"/>
    </location>
</feature>
<keyword evidence="1" id="KW-0175">Coiled coil</keyword>
<evidence type="ECO:0000256" key="1">
    <source>
        <dbReference type="SAM" id="Coils"/>
    </source>
</evidence>
<proteinExistence type="predicted"/>
<organism evidence="2 3">
    <name type="scientific">Tunisvirus fontaine2</name>
    <dbReference type="NCBI Taxonomy" id="1421067"/>
    <lineage>
        <taxon>Viruses</taxon>
        <taxon>Varidnaviria</taxon>
        <taxon>Bamfordvirae</taxon>
        <taxon>Nucleocytoviricota</taxon>
        <taxon>Megaviricetes</taxon>
        <taxon>Pimascovirales</taxon>
        <taxon>Pimascovirales incertae sedis</taxon>
        <taxon>Marseilleviridae</taxon>
        <taxon>Losannavirus</taxon>
        <taxon>Losannavirus tunisense</taxon>
    </lineage>
</organism>
<reference evidence="2 3" key="1">
    <citation type="journal article" date="2014" name="Arch. Virol.">
        <title>Complete genome sequence of Tunisvirus, a new member of the proposed family Marseilleviridae.</title>
        <authorList>
            <person name="Aherfi S."/>
            <person name="Boughalmi M."/>
            <person name="Pagnier I."/>
            <person name="Fournous G."/>
            <person name="La Scola B."/>
            <person name="Raoult D."/>
            <person name="Colson P."/>
        </authorList>
    </citation>
    <scope>NUCLEOTIDE SEQUENCE [LARGE SCALE GENOMIC DNA]</scope>
    <source>
        <strain evidence="2 3">U484</strain>
    </source>
</reference>
<gene>
    <name evidence="2" type="ORF">TNS_ORF18</name>
</gene>
<protein>
    <submittedName>
        <fullName evidence="2">Uncharacterized protein</fullName>
    </submittedName>
</protein>